<dbReference type="OrthoDB" id="3265169at2759"/>
<keyword evidence="2" id="KW-1185">Reference proteome</keyword>
<organism evidence="1 2">
    <name type="scientific">Dendrothele bispora (strain CBS 962.96)</name>
    <dbReference type="NCBI Taxonomy" id="1314807"/>
    <lineage>
        <taxon>Eukaryota</taxon>
        <taxon>Fungi</taxon>
        <taxon>Dikarya</taxon>
        <taxon>Basidiomycota</taxon>
        <taxon>Agaricomycotina</taxon>
        <taxon>Agaricomycetes</taxon>
        <taxon>Agaricomycetidae</taxon>
        <taxon>Agaricales</taxon>
        <taxon>Agaricales incertae sedis</taxon>
        <taxon>Dendrothele</taxon>
    </lineage>
</organism>
<evidence type="ECO:0000313" key="1">
    <source>
        <dbReference type="EMBL" id="THU90318.1"/>
    </source>
</evidence>
<dbReference type="EMBL" id="ML179338">
    <property type="protein sequence ID" value="THU90318.1"/>
    <property type="molecule type" value="Genomic_DNA"/>
</dbReference>
<accession>A0A4S8LNJ0</accession>
<dbReference type="Proteomes" id="UP000297245">
    <property type="component" value="Unassembled WGS sequence"/>
</dbReference>
<sequence length="217" mass="24531">MAMMTSLMMDLRINPTKYRAQSVEAKRLNGFLARGHGVPLGMSSMMVHFLNLPNSSTLAKLQFTQPACYLGISMSYRQEQEQEDKVWRSLQAQVGQEEYYCADMDDPGEDPSRSSNRWSYGPYGYGQGQGGMWKKYGSGRSFVGRAWSERCRLMGVLDGDEMDWETRAAGHFGRREKVEMAKGVKRVDWLGGEGMVTWVGLVRGKGGVWEMKTQNPI</sequence>
<reference evidence="1 2" key="1">
    <citation type="journal article" date="2019" name="Nat. Ecol. Evol.">
        <title>Megaphylogeny resolves global patterns of mushroom evolution.</title>
        <authorList>
            <person name="Varga T."/>
            <person name="Krizsan K."/>
            <person name="Foldi C."/>
            <person name="Dima B."/>
            <person name="Sanchez-Garcia M."/>
            <person name="Sanchez-Ramirez S."/>
            <person name="Szollosi G.J."/>
            <person name="Szarkandi J.G."/>
            <person name="Papp V."/>
            <person name="Albert L."/>
            <person name="Andreopoulos W."/>
            <person name="Angelini C."/>
            <person name="Antonin V."/>
            <person name="Barry K.W."/>
            <person name="Bougher N.L."/>
            <person name="Buchanan P."/>
            <person name="Buyck B."/>
            <person name="Bense V."/>
            <person name="Catcheside P."/>
            <person name="Chovatia M."/>
            <person name="Cooper J."/>
            <person name="Damon W."/>
            <person name="Desjardin D."/>
            <person name="Finy P."/>
            <person name="Geml J."/>
            <person name="Haridas S."/>
            <person name="Hughes K."/>
            <person name="Justo A."/>
            <person name="Karasinski D."/>
            <person name="Kautmanova I."/>
            <person name="Kiss B."/>
            <person name="Kocsube S."/>
            <person name="Kotiranta H."/>
            <person name="LaButti K.M."/>
            <person name="Lechner B.E."/>
            <person name="Liimatainen K."/>
            <person name="Lipzen A."/>
            <person name="Lukacs Z."/>
            <person name="Mihaltcheva S."/>
            <person name="Morgado L.N."/>
            <person name="Niskanen T."/>
            <person name="Noordeloos M.E."/>
            <person name="Ohm R.A."/>
            <person name="Ortiz-Santana B."/>
            <person name="Ovrebo C."/>
            <person name="Racz N."/>
            <person name="Riley R."/>
            <person name="Savchenko A."/>
            <person name="Shiryaev A."/>
            <person name="Soop K."/>
            <person name="Spirin V."/>
            <person name="Szebenyi C."/>
            <person name="Tomsovsky M."/>
            <person name="Tulloss R.E."/>
            <person name="Uehling J."/>
            <person name="Grigoriev I.V."/>
            <person name="Vagvolgyi C."/>
            <person name="Papp T."/>
            <person name="Martin F.M."/>
            <person name="Miettinen O."/>
            <person name="Hibbett D.S."/>
            <person name="Nagy L.G."/>
        </authorList>
    </citation>
    <scope>NUCLEOTIDE SEQUENCE [LARGE SCALE GENOMIC DNA]</scope>
    <source>
        <strain evidence="1 2">CBS 962.96</strain>
    </source>
</reference>
<protein>
    <submittedName>
        <fullName evidence="1">Uncharacterized protein</fullName>
    </submittedName>
</protein>
<evidence type="ECO:0000313" key="2">
    <source>
        <dbReference type="Proteomes" id="UP000297245"/>
    </source>
</evidence>
<name>A0A4S8LNJ0_DENBC</name>
<dbReference type="AlphaFoldDB" id="A0A4S8LNJ0"/>
<proteinExistence type="predicted"/>
<gene>
    <name evidence="1" type="ORF">K435DRAFT_802100</name>
</gene>